<gene>
    <name evidence="1" type="ORF">K3F53_10990</name>
</gene>
<keyword evidence="2" id="KW-1185">Reference proteome</keyword>
<name>A0ABX8YGG6_ANETH</name>
<dbReference type="Gene3D" id="1.10.246.150">
    <property type="match status" value="1"/>
</dbReference>
<reference evidence="1 2" key="1">
    <citation type="submission" date="2021-08" db="EMBL/GenBank/DDBJ databases">
        <title>Complete genome sequence of the strain Aneurinibacillus thermoaerophilus CCM 8960.</title>
        <authorList>
            <person name="Musilova J."/>
            <person name="Kourilova X."/>
            <person name="Pernicova I."/>
            <person name="Bezdicek M."/>
            <person name="Lengerova M."/>
            <person name="Obruca S."/>
            <person name="Sedlar K."/>
        </authorList>
    </citation>
    <scope>NUCLEOTIDE SEQUENCE [LARGE SCALE GENOMIC DNA]</scope>
    <source>
        <strain evidence="1 2">CCM 8960</strain>
    </source>
</reference>
<protein>
    <submittedName>
        <fullName evidence="1">DNA-packaging protein</fullName>
    </submittedName>
</protein>
<proteinExistence type="predicted"/>
<dbReference type="InterPro" id="IPR053746">
    <property type="entry name" value="Viral_HT_Connector_Assembly"/>
</dbReference>
<organism evidence="1 2">
    <name type="scientific">Aneurinibacillus thermoaerophilus</name>
    <dbReference type="NCBI Taxonomy" id="143495"/>
    <lineage>
        <taxon>Bacteria</taxon>
        <taxon>Bacillati</taxon>
        <taxon>Bacillota</taxon>
        <taxon>Bacilli</taxon>
        <taxon>Bacillales</taxon>
        <taxon>Paenibacillaceae</taxon>
        <taxon>Aneurinibacillus group</taxon>
        <taxon>Aneurinibacillus</taxon>
    </lineage>
</organism>
<accession>A0ABX8YGG6</accession>
<dbReference type="EMBL" id="CP080764">
    <property type="protein sequence ID" value="QYY44572.1"/>
    <property type="molecule type" value="Genomic_DNA"/>
</dbReference>
<sequence length="111" mass="12171">MAILTSEEFLGFYPECASWPETKVNGAVLRANVYVAGQVVVPEPVPDDLKLATAMIAKNGADAKTLKSTTQGTYSETYADVDFSEQILGILRKYGMKTPEEVAVKQKLWLI</sequence>
<evidence type="ECO:0000313" key="1">
    <source>
        <dbReference type="EMBL" id="QYY44572.1"/>
    </source>
</evidence>
<evidence type="ECO:0000313" key="2">
    <source>
        <dbReference type="Proteomes" id="UP000826616"/>
    </source>
</evidence>
<dbReference type="Proteomes" id="UP000826616">
    <property type="component" value="Chromosome"/>
</dbReference>